<sequence length="737" mass="82981">MRNIELNGKAKPEAEEVIDLRQYFNVINKYKFKIFFLALFVAIFAGIIAMKMTPIYKATATLLIEAEQAQAVNFQEVMGLDSGRKEYYLTQFEILKSQTIAKKVIERLNFSELPEFNKPPSTFASLKTSIRQSIPFLPKQKNITLSQEEVAEQKMQTLLSIFSDRLTISPVRKTQLVKISFESEDAKFAAKVANAVGDVYIENHMTSKMDVSQKAAGWLSSRLIDLRVRLDESEAKLQSYREQENLIDVEGVVGLLSKELEQTANQLVVSRNDKNKLQSIMRVINEYGRNDLSRLESIPEITSHKVIQDVKKEVASAERKVSELAQVYGFKHPKMITAKAELKTVKSNLSKQVRSLVTGIEKTVKTSQANVTALERELKRIRAEYQGVTRKENDYRKLKREVQTNRQLFDTFLSRSKETEVTSDFNAAVARFTDRAYKPNEPVKPKKSLIVMLAFVASFGLGIVIAFVIETLNDTVKSSSDIENKLAQRMLGLLPMIAHKKGEDLGIHYFFEKEARQFSESVRTFRTGFVLSQMDKDSKIIAITSSVPNEGKTTTSSNLAFSLGQMEKVLLIDADMRKPSVCKRFGIPAYHPGLSNLIIGSEKAEDCMFVDEKSGLSIMPCGQMPANPLELLSSPRFAKILDVLKTKFDRIVIDTAPVQAVSDSLVISRHVDALIYVVRADSTRMGMVKTGLGRLIDANAKVAGIVLNQVDMKKVGSYGNYHGYYDYYGYTDERKTA</sequence>
<keyword evidence="22" id="KW-1185">Reference proteome</keyword>
<dbReference type="InterPro" id="IPR032807">
    <property type="entry name" value="GNVR"/>
</dbReference>
<keyword evidence="10" id="KW-0418">Kinase</keyword>
<comment type="subcellular location">
    <subcellularLocation>
        <location evidence="1">Cell inner membrane</location>
        <topology evidence="1">Multi-pass membrane protein</topology>
    </subcellularLocation>
</comment>
<comment type="similarity">
    <text evidence="2">Belongs to the CpsD/CapB family.</text>
</comment>
<evidence type="ECO:0000256" key="3">
    <source>
        <dbReference type="ARBA" id="ARBA00008883"/>
    </source>
</evidence>
<evidence type="ECO:0000256" key="8">
    <source>
        <dbReference type="ARBA" id="ARBA00022692"/>
    </source>
</evidence>
<dbReference type="Pfam" id="PF02706">
    <property type="entry name" value="Wzz"/>
    <property type="match status" value="1"/>
</dbReference>
<feature type="domain" description="AAA" evidence="19">
    <location>
        <begin position="539"/>
        <end position="661"/>
    </location>
</feature>
<feature type="coiled-coil region" evidence="16">
    <location>
        <begin position="364"/>
        <end position="408"/>
    </location>
</feature>
<comment type="catalytic activity">
    <reaction evidence="15">
        <text>L-tyrosyl-[protein] + ATP = O-phospho-L-tyrosyl-[protein] + ADP + H(+)</text>
        <dbReference type="Rhea" id="RHEA:10596"/>
        <dbReference type="Rhea" id="RHEA-COMP:10136"/>
        <dbReference type="Rhea" id="RHEA-COMP:20101"/>
        <dbReference type="ChEBI" id="CHEBI:15378"/>
        <dbReference type="ChEBI" id="CHEBI:30616"/>
        <dbReference type="ChEBI" id="CHEBI:46858"/>
        <dbReference type="ChEBI" id="CHEBI:61978"/>
        <dbReference type="ChEBI" id="CHEBI:456216"/>
        <dbReference type="EC" id="2.7.10.2"/>
    </reaction>
</comment>
<dbReference type="Proteomes" id="UP000198862">
    <property type="component" value="Unassembled WGS sequence"/>
</dbReference>
<keyword evidence="6" id="KW-0997">Cell inner membrane</keyword>
<protein>
    <recommendedName>
        <fullName evidence="4">non-specific protein-tyrosine kinase</fullName>
        <ecNumber evidence="4">2.7.10.2</ecNumber>
    </recommendedName>
</protein>
<dbReference type="SUPFAM" id="SSF52540">
    <property type="entry name" value="P-loop containing nucleoside triphosphate hydrolases"/>
    <property type="match status" value="1"/>
</dbReference>
<feature type="transmembrane region" description="Helical" evidence="17">
    <location>
        <begin position="30"/>
        <end position="50"/>
    </location>
</feature>
<evidence type="ECO:0000256" key="1">
    <source>
        <dbReference type="ARBA" id="ARBA00004429"/>
    </source>
</evidence>
<comment type="similarity">
    <text evidence="3">Belongs to the etk/wzc family.</text>
</comment>
<evidence type="ECO:0000259" key="20">
    <source>
        <dbReference type="Pfam" id="PF13807"/>
    </source>
</evidence>
<evidence type="ECO:0000256" key="17">
    <source>
        <dbReference type="SAM" id="Phobius"/>
    </source>
</evidence>
<evidence type="ECO:0000256" key="13">
    <source>
        <dbReference type="ARBA" id="ARBA00023136"/>
    </source>
</evidence>
<dbReference type="CDD" id="cd05387">
    <property type="entry name" value="BY-kinase"/>
    <property type="match status" value="1"/>
</dbReference>
<evidence type="ECO:0000256" key="11">
    <source>
        <dbReference type="ARBA" id="ARBA00022840"/>
    </source>
</evidence>
<keyword evidence="8 17" id="KW-0812">Transmembrane</keyword>
<keyword evidence="11" id="KW-0067">ATP-binding</keyword>
<dbReference type="PANTHER" id="PTHR32309:SF13">
    <property type="entry name" value="FERRIC ENTEROBACTIN TRANSPORT PROTEIN FEPE"/>
    <property type="match status" value="1"/>
</dbReference>
<evidence type="ECO:0000256" key="15">
    <source>
        <dbReference type="ARBA" id="ARBA00051245"/>
    </source>
</evidence>
<dbReference type="GO" id="GO:0005524">
    <property type="term" value="F:ATP binding"/>
    <property type="evidence" value="ECO:0007669"/>
    <property type="project" value="UniProtKB-KW"/>
</dbReference>
<feature type="domain" description="Tyrosine-protein kinase G-rich" evidence="20">
    <location>
        <begin position="397"/>
        <end position="468"/>
    </location>
</feature>
<dbReference type="GO" id="GO:0004715">
    <property type="term" value="F:non-membrane spanning protein tyrosine kinase activity"/>
    <property type="evidence" value="ECO:0007669"/>
    <property type="project" value="UniProtKB-EC"/>
</dbReference>
<evidence type="ECO:0000256" key="2">
    <source>
        <dbReference type="ARBA" id="ARBA00007316"/>
    </source>
</evidence>
<name>A0A1I1U0V2_9GAMM</name>
<evidence type="ECO:0000259" key="18">
    <source>
        <dbReference type="Pfam" id="PF02706"/>
    </source>
</evidence>
<evidence type="ECO:0000256" key="10">
    <source>
        <dbReference type="ARBA" id="ARBA00022777"/>
    </source>
</evidence>
<proteinExistence type="inferred from homology"/>
<dbReference type="EC" id="2.7.10.2" evidence="4"/>
<evidence type="ECO:0000256" key="7">
    <source>
        <dbReference type="ARBA" id="ARBA00022679"/>
    </source>
</evidence>
<dbReference type="Pfam" id="PF13807">
    <property type="entry name" value="GNVR"/>
    <property type="match status" value="1"/>
</dbReference>
<dbReference type="InterPro" id="IPR050445">
    <property type="entry name" value="Bact_polysacc_biosynth/exp"/>
</dbReference>
<dbReference type="InterPro" id="IPR005702">
    <property type="entry name" value="Wzc-like_C"/>
</dbReference>
<evidence type="ECO:0000256" key="14">
    <source>
        <dbReference type="ARBA" id="ARBA00023137"/>
    </source>
</evidence>
<keyword evidence="5" id="KW-1003">Cell membrane</keyword>
<organism evidence="21 22">
    <name type="scientific">Pseudoalteromonas denitrificans DSM 6059</name>
    <dbReference type="NCBI Taxonomy" id="1123010"/>
    <lineage>
        <taxon>Bacteria</taxon>
        <taxon>Pseudomonadati</taxon>
        <taxon>Pseudomonadota</taxon>
        <taxon>Gammaproteobacteria</taxon>
        <taxon>Alteromonadales</taxon>
        <taxon>Pseudoalteromonadaceae</taxon>
        <taxon>Pseudoalteromonas</taxon>
    </lineage>
</organism>
<dbReference type="PANTHER" id="PTHR32309">
    <property type="entry name" value="TYROSINE-PROTEIN KINASE"/>
    <property type="match status" value="1"/>
</dbReference>
<evidence type="ECO:0000256" key="16">
    <source>
        <dbReference type="SAM" id="Coils"/>
    </source>
</evidence>
<feature type="transmembrane region" description="Helical" evidence="17">
    <location>
        <begin position="449"/>
        <end position="469"/>
    </location>
</feature>
<dbReference type="InterPro" id="IPR027417">
    <property type="entry name" value="P-loop_NTPase"/>
</dbReference>
<dbReference type="InterPro" id="IPR003856">
    <property type="entry name" value="LPS_length_determ_N"/>
</dbReference>
<evidence type="ECO:0000256" key="6">
    <source>
        <dbReference type="ARBA" id="ARBA00022519"/>
    </source>
</evidence>
<dbReference type="GO" id="GO:0005886">
    <property type="term" value="C:plasma membrane"/>
    <property type="evidence" value="ECO:0007669"/>
    <property type="project" value="UniProtKB-SubCell"/>
</dbReference>
<evidence type="ECO:0000256" key="9">
    <source>
        <dbReference type="ARBA" id="ARBA00022741"/>
    </source>
</evidence>
<accession>A0A1I1U0V2</accession>
<dbReference type="EMBL" id="FOLO01000079">
    <property type="protein sequence ID" value="SFD64447.1"/>
    <property type="molecule type" value="Genomic_DNA"/>
</dbReference>
<feature type="domain" description="Polysaccharide chain length determinant N-terminal" evidence="18">
    <location>
        <begin position="18"/>
        <end position="107"/>
    </location>
</feature>
<dbReference type="NCBIfam" id="TIGR01007">
    <property type="entry name" value="eps_fam"/>
    <property type="match status" value="1"/>
</dbReference>
<evidence type="ECO:0000313" key="21">
    <source>
        <dbReference type="EMBL" id="SFD64447.1"/>
    </source>
</evidence>
<keyword evidence="7" id="KW-0808">Transferase</keyword>
<keyword evidence="16" id="KW-0175">Coiled coil</keyword>
<evidence type="ECO:0000313" key="22">
    <source>
        <dbReference type="Proteomes" id="UP000198862"/>
    </source>
</evidence>
<keyword evidence="14" id="KW-0829">Tyrosine-protein kinase</keyword>
<dbReference type="Pfam" id="PF13614">
    <property type="entry name" value="AAA_31"/>
    <property type="match status" value="1"/>
</dbReference>
<dbReference type="Gene3D" id="3.40.50.300">
    <property type="entry name" value="P-loop containing nucleotide triphosphate hydrolases"/>
    <property type="match status" value="1"/>
</dbReference>
<keyword evidence="13 17" id="KW-0472">Membrane</keyword>
<dbReference type="STRING" id="1123010.SAMN02745724_05071"/>
<dbReference type="InterPro" id="IPR025669">
    <property type="entry name" value="AAA_dom"/>
</dbReference>
<evidence type="ECO:0000256" key="5">
    <source>
        <dbReference type="ARBA" id="ARBA00022475"/>
    </source>
</evidence>
<evidence type="ECO:0000256" key="12">
    <source>
        <dbReference type="ARBA" id="ARBA00022989"/>
    </source>
</evidence>
<keyword evidence="9" id="KW-0547">Nucleotide-binding</keyword>
<evidence type="ECO:0000256" key="4">
    <source>
        <dbReference type="ARBA" id="ARBA00011903"/>
    </source>
</evidence>
<gene>
    <name evidence="21" type="ORF">SAMN02745724_05071</name>
</gene>
<reference evidence="21 22" key="1">
    <citation type="submission" date="2016-10" db="EMBL/GenBank/DDBJ databases">
        <authorList>
            <person name="de Groot N.N."/>
        </authorList>
    </citation>
    <scope>NUCLEOTIDE SEQUENCE [LARGE SCALE GENOMIC DNA]</scope>
    <source>
        <strain evidence="21 22">DSM 6059</strain>
    </source>
</reference>
<evidence type="ECO:0000259" key="19">
    <source>
        <dbReference type="Pfam" id="PF13614"/>
    </source>
</evidence>
<dbReference type="AlphaFoldDB" id="A0A1I1U0V2"/>
<keyword evidence="12 17" id="KW-1133">Transmembrane helix</keyword>